<sequence length="317" mass="35508">MTTFSKAQRASRSAFPSLDFPAAPPPSQADEGGEEPVSRLQHFCPSSESGAATARAMPTPSQALQSPCLSFASVSVSHTHTHTHTHTHPPHTSCLWGRLHPPPTRPFSLLPPPSLFPLKRATLSLQQKPQLGASVRRSQALEPRTTMCFAKTGRSPTEDLRLKMHQMVDSFCNSHQNQPEGQEEEEVALLQLEDDFNEVLLDTVDLHYQNSNQESTPLLPEVRQELRSRVRRSSVPSLEDESLEVWDPRESFYDRALRLFQRLLCCLQQKWQAVLAWVRKMVAAGMQALCSAVEAVWSVFQDFCSFVAQVLRSAIQA</sequence>
<evidence type="ECO:0000313" key="2">
    <source>
        <dbReference type="Ensembl" id="ENSAMEP00000023420.1"/>
    </source>
</evidence>
<reference evidence="2 3" key="1">
    <citation type="journal article" date="2010" name="Nature">
        <title>The sequence and de novo assembly of the giant panda genome.</title>
        <authorList>
            <person name="Li R."/>
            <person name="Fan W."/>
            <person name="Tian G."/>
            <person name="Zhu H."/>
            <person name="He L."/>
            <person name="Cai J."/>
            <person name="Huang Q."/>
            <person name="Cai Q."/>
            <person name="Li B."/>
            <person name="Bai Y."/>
            <person name="Zhang Z."/>
            <person name="Zhang Y."/>
            <person name="Wang W."/>
            <person name="Li J."/>
            <person name="Wei F."/>
            <person name="Li H."/>
            <person name="Jian M."/>
            <person name="Li J."/>
            <person name="Zhang Z."/>
            <person name="Nielsen R."/>
            <person name="Li D."/>
            <person name="Gu W."/>
            <person name="Yang Z."/>
            <person name="Xuan Z."/>
            <person name="Ryder O.A."/>
            <person name="Leung F.C."/>
            <person name="Zhou Y."/>
            <person name="Cao J."/>
            <person name="Sun X."/>
            <person name="Fu Y."/>
            <person name="Fang X."/>
            <person name="Guo X."/>
            <person name="Wang B."/>
            <person name="Hou R."/>
            <person name="Shen F."/>
            <person name="Mu B."/>
            <person name="Ni P."/>
            <person name="Lin R."/>
            <person name="Qian W."/>
            <person name="Wang G."/>
            <person name="Yu C."/>
            <person name="Nie W."/>
            <person name="Wang J."/>
            <person name="Wu Z."/>
            <person name="Liang H."/>
            <person name="Min J."/>
            <person name="Wu Q."/>
            <person name="Cheng S."/>
            <person name="Ruan J."/>
            <person name="Wang M."/>
            <person name="Shi Z."/>
            <person name="Wen M."/>
            <person name="Liu B."/>
            <person name="Ren X."/>
            <person name="Zheng H."/>
            <person name="Dong D."/>
            <person name="Cook K."/>
            <person name="Shan G."/>
            <person name="Zhang H."/>
            <person name="Kosiol C."/>
            <person name="Xie X."/>
            <person name="Lu Z."/>
            <person name="Zheng H."/>
            <person name="Li Y."/>
            <person name="Steiner C.C."/>
            <person name="Lam T.T."/>
            <person name="Lin S."/>
            <person name="Zhang Q."/>
            <person name="Li G."/>
            <person name="Tian J."/>
            <person name="Gong T."/>
            <person name="Liu H."/>
            <person name="Zhang D."/>
            <person name="Fang L."/>
            <person name="Ye C."/>
            <person name="Zhang J."/>
            <person name="Hu W."/>
            <person name="Xu A."/>
            <person name="Ren Y."/>
            <person name="Zhang G."/>
            <person name="Bruford M.W."/>
            <person name="Li Q."/>
            <person name="Ma L."/>
            <person name="Guo Y."/>
            <person name="An N."/>
            <person name="Hu Y."/>
            <person name="Zheng Y."/>
            <person name="Shi Y."/>
            <person name="Li Z."/>
            <person name="Liu Q."/>
            <person name="Chen Y."/>
            <person name="Zhao J."/>
            <person name="Qu N."/>
            <person name="Zhao S."/>
            <person name="Tian F."/>
            <person name="Wang X."/>
            <person name="Wang H."/>
            <person name="Xu L."/>
            <person name="Liu X."/>
            <person name="Vinar T."/>
            <person name="Wang Y."/>
            <person name="Lam T.W."/>
            <person name="Yiu S.M."/>
            <person name="Liu S."/>
            <person name="Zhang H."/>
            <person name="Li D."/>
            <person name="Huang Y."/>
            <person name="Wang X."/>
            <person name="Yang G."/>
            <person name="Jiang Z."/>
            <person name="Wang J."/>
            <person name="Qin N."/>
            <person name="Li L."/>
            <person name="Li J."/>
            <person name="Bolund L."/>
            <person name="Kristiansen K."/>
            <person name="Wong G.K."/>
            <person name="Olson M."/>
            <person name="Zhang X."/>
            <person name="Li S."/>
            <person name="Yang H."/>
            <person name="Wang J."/>
            <person name="Wang J."/>
        </authorList>
    </citation>
    <scope>NUCLEOTIDE SEQUENCE [LARGE SCALE GENOMIC DNA]</scope>
</reference>
<dbReference type="InterPro" id="IPR028067">
    <property type="entry name" value="IL-32"/>
</dbReference>
<dbReference type="InParanoid" id="A0A7N5P1L1"/>
<dbReference type="Proteomes" id="UP000008912">
    <property type="component" value="Unassembled WGS sequence"/>
</dbReference>
<proteinExistence type="predicted"/>
<organism evidence="2 3">
    <name type="scientific">Ailuropoda melanoleuca</name>
    <name type="common">Giant panda</name>
    <dbReference type="NCBI Taxonomy" id="9646"/>
    <lineage>
        <taxon>Eukaryota</taxon>
        <taxon>Metazoa</taxon>
        <taxon>Chordata</taxon>
        <taxon>Craniata</taxon>
        <taxon>Vertebrata</taxon>
        <taxon>Euteleostomi</taxon>
        <taxon>Mammalia</taxon>
        <taxon>Eutheria</taxon>
        <taxon>Laurasiatheria</taxon>
        <taxon>Carnivora</taxon>
        <taxon>Caniformia</taxon>
        <taxon>Ursidae</taxon>
        <taxon>Ailuropoda</taxon>
    </lineage>
</organism>
<reference evidence="2" key="2">
    <citation type="submission" date="2025-08" db="UniProtKB">
        <authorList>
            <consortium name="Ensembl"/>
        </authorList>
    </citation>
    <scope>IDENTIFICATION</scope>
</reference>
<dbReference type="GO" id="GO:0006955">
    <property type="term" value="P:immune response"/>
    <property type="evidence" value="ECO:0007669"/>
    <property type="project" value="InterPro"/>
</dbReference>
<evidence type="ECO:0000256" key="1">
    <source>
        <dbReference type="SAM" id="MobiDB-lite"/>
    </source>
</evidence>
<dbReference type="GeneTree" id="ENSGT00940000167188"/>
<gene>
    <name evidence="2" type="primary">IL32</name>
</gene>
<name>A0A7N5P1L1_AILME</name>
<protein>
    <submittedName>
        <fullName evidence="2">Interleukin 32</fullName>
    </submittedName>
</protein>
<feature type="compositionally biased region" description="Polar residues" evidence="1">
    <location>
        <begin position="1"/>
        <end position="11"/>
    </location>
</feature>
<keyword evidence="3" id="KW-1185">Reference proteome</keyword>
<evidence type="ECO:0000313" key="3">
    <source>
        <dbReference type="Proteomes" id="UP000008912"/>
    </source>
</evidence>
<feature type="region of interest" description="Disordered" evidence="1">
    <location>
        <begin position="1"/>
        <end position="41"/>
    </location>
</feature>
<dbReference type="Pfam" id="PF15225">
    <property type="entry name" value="IL32"/>
    <property type="match status" value="1"/>
</dbReference>
<reference evidence="2" key="3">
    <citation type="submission" date="2025-09" db="UniProtKB">
        <authorList>
            <consortium name="Ensembl"/>
        </authorList>
    </citation>
    <scope>IDENTIFICATION</scope>
</reference>
<dbReference type="PANTHER" id="PTHR48490:SF1">
    <property type="entry name" value="INTERLEUKIN-32"/>
    <property type="match status" value="1"/>
</dbReference>
<dbReference type="PANTHER" id="PTHR48490">
    <property type="entry name" value="INTERLEUKIN-32"/>
    <property type="match status" value="1"/>
</dbReference>
<accession>A0A7N5P1L1</accession>
<dbReference type="Ensembl" id="ENSAMET00000035079.1">
    <property type="protein sequence ID" value="ENSAMEP00000023420.1"/>
    <property type="gene ID" value="ENSAMEG00000024806.1"/>
</dbReference>
<dbReference type="AlphaFoldDB" id="A0A7N5P1L1"/>